<keyword evidence="11 15" id="KW-0457">Lysine biosynthesis</keyword>
<dbReference type="InterPro" id="IPR011650">
    <property type="entry name" value="Peptidase_M20_dimer"/>
</dbReference>
<feature type="active site" description="Proton acceptor" evidence="15">
    <location>
        <position position="135"/>
    </location>
</feature>
<dbReference type="eggNOG" id="COG0624">
    <property type="taxonomic scope" value="Bacteria"/>
</dbReference>
<dbReference type="CDD" id="cd03891">
    <property type="entry name" value="M20_DapE_proteobac"/>
    <property type="match status" value="1"/>
</dbReference>
<dbReference type="PROSITE" id="PS00759">
    <property type="entry name" value="ARGE_DAPE_CPG2_2"/>
    <property type="match status" value="1"/>
</dbReference>
<dbReference type="EC" id="3.5.1.18" evidence="4 15"/>
<dbReference type="Pfam" id="PF01546">
    <property type="entry name" value="Peptidase_M20"/>
    <property type="match status" value="1"/>
</dbReference>
<dbReference type="GO" id="GO:0009014">
    <property type="term" value="F:succinyl-diaminopimelate desuccinylase activity"/>
    <property type="evidence" value="ECO:0007669"/>
    <property type="project" value="UniProtKB-UniRule"/>
</dbReference>
<protein>
    <recommendedName>
        <fullName evidence="5 15">Succinyl-diaminopimelate desuccinylase</fullName>
        <shortName evidence="15">SDAP desuccinylase</shortName>
        <ecNumber evidence="4 15">3.5.1.18</ecNumber>
    </recommendedName>
    <alternativeName>
        <fullName evidence="13 15">N-succinyl-LL-2,6-diaminoheptanedioate amidohydrolase</fullName>
    </alternativeName>
</protein>
<feature type="binding site" evidence="15">
    <location>
        <position position="349"/>
    </location>
    <ligand>
        <name>Zn(2+)</name>
        <dbReference type="ChEBI" id="CHEBI:29105"/>
        <label>2</label>
    </ligand>
</feature>
<dbReference type="Proteomes" id="UP000001494">
    <property type="component" value="Chromosome"/>
</dbReference>
<evidence type="ECO:0000256" key="8">
    <source>
        <dbReference type="ARBA" id="ARBA00022801"/>
    </source>
</evidence>
<sequence length="376" mass="40047">MTIAPDPVDLAARLIACKSVTPSDDGAMNIMADALKSAGFTVHLLTKGQAPDGPVTNLIAIRGEGHPHLAYAGHSDVVPAGQGWSSDPFTPTIKDGYLVGRGAVDMKSSVAAFIAAASRYTEHKGTLSLLITGDEEGPATFGTPAIIEWLNEQSIKPDYCLVGEPTSVERLGDTVKNGRRGSVNMWIEVEGIQGHVAYPDRARNPIPVLARIISDLESWVLDKGDQWFQPSNLEVTSIECDNKATNVIPALAKAQLNIRFNALHKGAELVDSLKKRVAAIDPKARVKAAISGEAFVTEEGVLTDTISAAIAKNTGITPSLSTSGGTSDARFLTKLCPVVEFGLVNATMHKVDEKASVEDIRQLSRIDEDIIKSFLG</sequence>
<evidence type="ECO:0000256" key="13">
    <source>
        <dbReference type="ARBA" id="ARBA00031891"/>
    </source>
</evidence>
<comment type="function">
    <text evidence="15">Catalyzes the hydrolysis of N-succinyl-L,L-diaminopimelic acid (SDAP), forming succinate and LL-2,6-diaminopimelate (DAP), an intermediate involved in the bacterial biosynthesis of lysine and meso-diaminopimelic acid, an essential component of bacterial cell walls.</text>
</comment>
<dbReference type="NCBIfam" id="NF009557">
    <property type="entry name" value="PRK13009.1"/>
    <property type="match status" value="1"/>
</dbReference>
<dbReference type="PANTHER" id="PTHR43808">
    <property type="entry name" value="ACETYLORNITHINE DEACETYLASE"/>
    <property type="match status" value="1"/>
</dbReference>
<reference evidence="17 18" key="1">
    <citation type="journal article" date="2011" name="J. Bacteriol.">
        <title>Genome sequence of the ethanol-producing Zymomonas mobilis subsp. mobilis lectotype strain ATCC 10988.</title>
        <authorList>
            <person name="Pappas K.M."/>
            <person name="Kouvelis V.N."/>
            <person name="Saunders E."/>
            <person name="Brettin T.S."/>
            <person name="Bruce D."/>
            <person name="Detter C."/>
            <person name="Balakireva M."/>
            <person name="Han C.S."/>
            <person name="Savvakis G."/>
            <person name="Kyrpides N.C."/>
            <person name="Typas M.A."/>
        </authorList>
    </citation>
    <scope>NUCLEOTIDE SEQUENCE [LARGE SCALE GENOMIC DNA]</scope>
    <source>
        <strain evidence="18">ATCC 10988 / DSM 424 / CCUG 17860 / LMG 404 / NCIMB 8938 / NRRL B-806 / ZM1</strain>
    </source>
</reference>
<dbReference type="SUPFAM" id="SSF55031">
    <property type="entry name" value="Bacterial exopeptidase dimerisation domain"/>
    <property type="match status" value="1"/>
</dbReference>
<organism evidence="17 18">
    <name type="scientific">Zymomonas mobilis subsp. mobilis (strain ATCC 10988 / DSM 424 / LMG 404 / NCIMB 8938 / NRRL B-806 / ZM1)</name>
    <dbReference type="NCBI Taxonomy" id="555217"/>
    <lineage>
        <taxon>Bacteria</taxon>
        <taxon>Pseudomonadati</taxon>
        <taxon>Pseudomonadota</taxon>
        <taxon>Alphaproteobacteria</taxon>
        <taxon>Sphingomonadales</taxon>
        <taxon>Zymomonadaceae</taxon>
        <taxon>Zymomonas</taxon>
    </lineage>
</organism>
<dbReference type="SUPFAM" id="SSF53187">
    <property type="entry name" value="Zn-dependent exopeptidases"/>
    <property type="match status" value="1"/>
</dbReference>
<comment type="similarity">
    <text evidence="2 15">Belongs to the peptidase M20A family. DapE subfamily.</text>
</comment>
<evidence type="ECO:0000256" key="9">
    <source>
        <dbReference type="ARBA" id="ARBA00022833"/>
    </source>
</evidence>
<feature type="active site" evidence="15">
    <location>
        <position position="76"/>
    </location>
</feature>
<keyword evidence="9 15" id="KW-0862">Zinc</keyword>
<dbReference type="Gene3D" id="3.40.630.10">
    <property type="entry name" value="Zn peptidases"/>
    <property type="match status" value="2"/>
</dbReference>
<keyword evidence="6 15" id="KW-0028">Amino-acid biosynthesis</keyword>
<dbReference type="RefSeq" id="WP_014501100.1">
    <property type="nucleotide sequence ID" value="NC_017262.1"/>
</dbReference>
<feature type="binding site" evidence="15">
    <location>
        <position position="136"/>
    </location>
    <ligand>
        <name>Zn(2+)</name>
        <dbReference type="ChEBI" id="CHEBI:29105"/>
        <label>2</label>
    </ligand>
</feature>
<evidence type="ECO:0000313" key="17">
    <source>
        <dbReference type="EMBL" id="AEH63323.1"/>
    </source>
</evidence>
<evidence type="ECO:0000256" key="14">
    <source>
        <dbReference type="ARBA" id="ARBA00051301"/>
    </source>
</evidence>
<evidence type="ECO:0000313" key="18">
    <source>
        <dbReference type="Proteomes" id="UP000001494"/>
    </source>
</evidence>
<feature type="binding site" evidence="15">
    <location>
        <position position="105"/>
    </location>
    <ligand>
        <name>Zn(2+)</name>
        <dbReference type="ChEBI" id="CHEBI:29105"/>
        <label>1</label>
    </ligand>
</feature>
<keyword evidence="10 15" id="KW-0220">Diaminopimelate biosynthesis</keyword>
<dbReference type="InterPro" id="IPR001261">
    <property type="entry name" value="ArgE/DapE_CS"/>
</dbReference>
<keyword evidence="12 15" id="KW-0170">Cobalt</keyword>
<dbReference type="GO" id="GO:0008777">
    <property type="term" value="F:acetylornithine deacetylase activity"/>
    <property type="evidence" value="ECO:0007669"/>
    <property type="project" value="TreeGrafter"/>
</dbReference>
<comment type="cofactor">
    <cofactor evidence="15">
        <name>Zn(2+)</name>
        <dbReference type="ChEBI" id="CHEBI:29105"/>
    </cofactor>
    <cofactor evidence="15">
        <name>Co(2+)</name>
        <dbReference type="ChEBI" id="CHEBI:48828"/>
    </cofactor>
    <text evidence="15">Binds 2 Zn(2+) or Co(2+) ions per subunit.</text>
</comment>
<dbReference type="GO" id="GO:0006526">
    <property type="term" value="P:L-arginine biosynthetic process"/>
    <property type="evidence" value="ECO:0007669"/>
    <property type="project" value="TreeGrafter"/>
</dbReference>
<comment type="subunit">
    <text evidence="3 15">Homodimer.</text>
</comment>
<dbReference type="PANTHER" id="PTHR43808:SF31">
    <property type="entry name" value="N-ACETYL-L-CITRULLINE DEACETYLASE"/>
    <property type="match status" value="1"/>
</dbReference>
<evidence type="ECO:0000259" key="16">
    <source>
        <dbReference type="Pfam" id="PF07687"/>
    </source>
</evidence>
<evidence type="ECO:0000256" key="2">
    <source>
        <dbReference type="ARBA" id="ARBA00006746"/>
    </source>
</evidence>
<dbReference type="GO" id="GO:0050897">
    <property type="term" value="F:cobalt ion binding"/>
    <property type="evidence" value="ECO:0007669"/>
    <property type="project" value="UniProtKB-UniRule"/>
</dbReference>
<dbReference type="GO" id="GO:0008270">
    <property type="term" value="F:zinc ion binding"/>
    <property type="evidence" value="ECO:0007669"/>
    <property type="project" value="UniProtKB-UniRule"/>
</dbReference>
<dbReference type="NCBIfam" id="TIGR01246">
    <property type="entry name" value="dapE_proteo"/>
    <property type="match status" value="1"/>
</dbReference>
<dbReference type="HOGENOM" id="CLU_021802_4_0_5"/>
<dbReference type="EMBL" id="CP002850">
    <property type="protein sequence ID" value="AEH63323.1"/>
    <property type="molecule type" value="Genomic_DNA"/>
</dbReference>
<name>A0A0H3G3G6_ZYMMA</name>
<evidence type="ECO:0000256" key="3">
    <source>
        <dbReference type="ARBA" id="ARBA00011738"/>
    </source>
</evidence>
<dbReference type="OrthoDB" id="9809784at2"/>
<feature type="binding site" evidence="15">
    <location>
        <position position="164"/>
    </location>
    <ligand>
        <name>Zn(2+)</name>
        <dbReference type="ChEBI" id="CHEBI:29105"/>
        <label>1</label>
    </ligand>
</feature>
<accession>A0A0H3G3G6</accession>
<evidence type="ECO:0000256" key="1">
    <source>
        <dbReference type="ARBA" id="ARBA00005130"/>
    </source>
</evidence>
<proteinExistence type="inferred from homology"/>
<dbReference type="AlphaFoldDB" id="A0A0H3G3G6"/>
<comment type="pathway">
    <text evidence="1 15">Amino-acid biosynthesis; L-lysine biosynthesis via DAP pathway; LL-2,6-diaminopimelate from (S)-tetrahydrodipicolinate (succinylase route): step 3/3.</text>
</comment>
<dbReference type="KEGG" id="zmm:Zmob_1507"/>
<evidence type="ECO:0000256" key="5">
    <source>
        <dbReference type="ARBA" id="ARBA00022391"/>
    </source>
</evidence>
<evidence type="ECO:0000256" key="6">
    <source>
        <dbReference type="ARBA" id="ARBA00022605"/>
    </source>
</evidence>
<keyword evidence="8 15" id="KW-0378">Hydrolase</keyword>
<feature type="binding site" evidence="15">
    <location>
        <position position="105"/>
    </location>
    <ligand>
        <name>Zn(2+)</name>
        <dbReference type="ChEBI" id="CHEBI:29105"/>
        <label>2</label>
    </ligand>
</feature>
<evidence type="ECO:0000256" key="15">
    <source>
        <dbReference type="HAMAP-Rule" id="MF_01690"/>
    </source>
</evidence>
<dbReference type="InterPro" id="IPR050072">
    <property type="entry name" value="Peptidase_M20A"/>
</dbReference>
<feature type="domain" description="Peptidase M20 dimerisation" evidence="16">
    <location>
        <begin position="177"/>
        <end position="283"/>
    </location>
</feature>
<dbReference type="InterPro" id="IPR002933">
    <property type="entry name" value="Peptidase_M20"/>
</dbReference>
<dbReference type="Pfam" id="PF07687">
    <property type="entry name" value="M20_dimer"/>
    <property type="match status" value="1"/>
</dbReference>
<evidence type="ECO:0000256" key="12">
    <source>
        <dbReference type="ARBA" id="ARBA00023285"/>
    </source>
</evidence>
<evidence type="ECO:0000256" key="7">
    <source>
        <dbReference type="ARBA" id="ARBA00022723"/>
    </source>
</evidence>
<evidence type="ECO:0000256" key="11">
    <source>
        <dbReference type="ARBA" id="ARBA00023154"/>
    </source>
</evidence>
<gene>
    <name evidence="15" type="primary">dapE</name>
    <name evidence="17" type="ordered locus">Zmob_1507</name>
</gene>
<dbReference type="HAMAP" id="MF_01690">
    <property type="entry name" value="DapE"/>
    <property type="match status" value="1"/>
</dbReference>
<evidence type="ECO:0000256" key="4">
    <source>
        <dbReference type="ARBA" id="ARBA00011921"/>
    </source>
</evidence>
<feature type="binding site" evidence="15">
    <location>
        <position position="74"/>
    </location>
    <ligand>
        <name>Zn(2+)</name>
        <dbReference type="ChEBI" id="CHEBI:29105"/>
        <label>1</label>
    </ligand>
</feature>
<dbReference type="InterPro" id="IPR036264">
    <property type="entry name" value="Bact_exopeptidase_dim_dom"/>
</dbReference>
<dbReference type="UniPathway" id="UPA00034">
    <property type="reaction ID" value="UER00021"/>
</dbReference>
<keyword evidence="7 15" id="KW-0479">Metal-binding</keyword>
<dbReference type="GO" id="GO:0009089">
    <property type="term" value="P:lysine biosynthetic process via diaminopimelate"/>
    <property type="evidence" value="ECO:0007669"/>
    <property type="project" value="UniProtKB-UniRule"/>
</dbReference>
<dbReference type="InterPro" id="IPR005941">
    <property type="entry name" value="DapE_proteobac"/>
</dbReference>
<dbReference type="GO" id="GO:0019877">
    <property type="term" value="P:diaminopimelate biosynthetic process"/>
    <property type="evidence" value="ECO:0007669"/>
    <property type="project" value="UniProtKB-UniRule"/>
</dbReference>
<evidence type="ECO:0000256" key="10">
    <source>
        <dbReference type="ARBA" id="ARBA00022915"/>
    </source>
</evidence>
<comment type="catalytic activity">
    <reaction evidence="14 15">
        <text>N-succinyl-(2S,6S)-2,6-diaminopimelate + H2O = (2S,6S)-2,6-diaminopimelate + succinate</text>
        <dbReference type="Rhea" id="RHEA:22608"/>
        <dbReference type="ChEBI" id="CHEBI:15377"/>
        <dbReference type="ChEBI" id="CHEBI:30031"/>
        <dbReference type="ChEBI" id="CHEBI:57609"/>
        <dbReference type="ChEBI" id="CHEBI:58087"/>
        <dbReference type="EC" id="3.5.1.18"/>
    </reaction>
</comment>